<dbReference type="Pfam" id="PF14335">
    <property type="entry name" value="DUF4391"/>
    <property type="match status" value="1"/>
</dbReference>
<proteinExistence type="predicted"/>
<dbReference type="AlphaFoldDB" id="A0AB37E651"/>
<dbReference type="Proteomes" id="UP000501325">
    <property type="component" value="Chromosome"/>
</dbReference>
<dbReference type="RefSeq" id="WP_164952628.1">
    <property type="nucleotide sequence ID" value="NZ_CP048751.1"/>
</dbReference>
<dbReference type="InterPro" id="IPR025503">
    <property type="entry name" value="DUF4391"/>
</dbReference>
<dbReference type="KEGG" id="bmed:GYM46_06635"/>
<accession>A0AB37E651</accession>
<organism evidence="1 2">
    <name type="scientific">Brevundimonas mediterranea</name>
    <dbReference type="NCBI Taxonomy" id="74329"/>
    <lineage>
        <taxon>Bacteria</taxon>
        <taxon>Pseudomonadati</taxon>
        <taxon>Pseudomonadota</taxon>
        <taxon>Alphaproteobacteria</taxon>
        <taxon>Caulobacterales</taxon>
        <taxon>Caulobacteraceae</taxon>
        <taxon>Brevundimonas</taxon>
    </lineage>
</organism>
<dbReference type="EMBL" id="CP048751">
    <property type="protein sequence ID" value="QIH72656.1"/>
    <property type="molecule type" value="Genomic_DNA"/>
</dbReference>
<reference evidence="1 2" key="1">
    <citation type="submission" date="2020-01" db="EMBL/GenBank/DDBJ databases">
        <authorList>
            <person name="Wang S."/>
        </authorList>
    </citation>
    <scope>NUCLEOTIDE SEQUENCE [LARGE SCALE GENOMIC DNA]</scope>
    <source>
        <strain evidence="1 2">D151-2-6</strain>
    </source>
</reference>
<name>A0AB37E651_9CAUL</name>
<evidence type="ECO:0000313" key="1">
    <source>
        <dbReference type="EMBL" id="QIH72656.1"/>
    </source>
</evidence>
<protein>
    <submittedName>
        <fullName evidence="1">DUF4391 domain-containing protein</fullName>
    </submittedName>
</protein>
<sequence>MMSALERVFDALALPSATAVDRRVAKTVFNEQADLSAADKRLLDGGLDRLDWRATLRPASVGLAGYADEVRTYPQIVVMSARLRTEAAADRLTTVIHRAIAHPLLLLCEAGGSVVVSIGLKRHHEREEGRVVVERIAASTAITVPFTPVTETFLNSLNLAGIGGYDLWALHVGWAERIEAFAVAQVTGAFRLSTDEADAQTRRDRLAAYEAQIKTVAALRKRAQTEKQLNRRIDLAREVTQAEQLLADIVAALT</sequence>
<evidence type="ECO:0000313" key="2">
    <source>
        <dbReference type="Proteomes" id="UP000501325"/>
    </source>
</evidence>
<gene>
    <name evidence="1" type="ORF">GYM46_06635</name>
</gene>